<feature type="transmembrane region" description="Helical" evidence="13">
    <location>
        <begin position="333"/>
        <end position="353"/>
    </location>
</feature>
<dbReference type="PANTHER" id="PTHR24225:SF56">
    <property type="entry name" value="C5A ANAPHYLATOXIN CHEMOTACTIC RECEPTOR 1"/>
    <property type="match status" value="1"/>
</dbReference>
<feature type="transmembrane region" description="Helical" evidence="13">
    <location>
        <begin position="238"/>
        <end position="262"/>
    </location>
</feature>
<evidence type="ECO:0000256" key="4">
    <source>
        <dbReference type="ARBA" id="ARBA00022553"/>
    </source>
</evidence>
<evidence type="ECO:0000313" key="16">
    <source>
        <dbReference type="Proteomes" id="UP000518266"/>
    </source>
</evidence>
<name>A0A7J5YGY0_DISMA</name>
<feature type="transmembrane region" description="Helical" evidence="13">
    <location>
        <begin position="571"/>
        <end position="595"/>
    </location>
</feature>
<feature type="domain" description="G-protein coupled receptors family 1 profile" evidence="14">
    <location>
        <begin position="49"/>
        <end position="295"/>
    </location>
</feature>
<dbReference type="PRINTS" id="PR01104">
    <property type="entry name" value="ANPHYLATOXNR"/>
</dbReference>
<dbReference type="PRINTS" id="PR00237">
    <property type="entry name" value="GPCRRHODOPSN"/>
</dbReference>
<keyword evidence="10" id="KW-0675">Receptor</keyword>
<evidence type="ECO:0000256" key="3">
    <source>
        <dbReference type="ARBA" id="ARBA00022500"/>
    </source>
</evidence>
<sequence>MLCKCLSGHSYEFNYTLPVFPDSLTPEMQPIQIASLVFYGLVVLLGVPGNAVVVWVTGFCMPHSVTSLWFLNLALADLLCCLSLPLLMVPLAHDDHWHFGSLACTLVKGLFYLVMHCSVLQLVLISVDRWMLVSRPVWCQNKRRPKQAALGCVAVWVLALIGSIPQFVYTKQIEAGEEKRECVTVYSHLSARLVVSYRFLVGFLLPFLVIVACHLVVYSRAESGVSRGRTRSKRTLRVIVVVVLSFFLCWLPLHIVDFMVLLTPRNSPHSPKLYLAQVFSLCLAYFNSCLNPLLYVCLGRGFKDSMNRSLRNMLHFISEEPASRMQPIQIASLVFYGLVVLLGVPGNAVVVWVTGFCMPHSVTSLWFLNLALADLLCCLSLPLLMVPLAHDDHWHFGSLACTLVKGLFYLVMHCSVLQLVLISVDRWMLVSRPVWCQNKRRPKQAALGCVAVWVLALIGSIPQFVYTKQIEAGEEKRECVTVYSHLSARLVVSYRFLVGFLLPFLVIVACHLVVYSRAESGVSRGRTRSKRTLRVIVVVVLSFFLCWLPLHIVDFMVLLTPRNSPHSPKLYLAQVLSLCLAYFNSCLNPLLYVCLGRGFKDSMNRSLRNMLHFISEEPASRVSITNNDTKSSSYAKDTTKI</sequence>
<dbReference type="GO" id="GO:0006954">
    <property type="term" value="P:inflammatory response"/>
    <property type="evidence" value="ECO:0007669"/>
    <property type="project" value="TreeGrafter"/>
</dbReference>
<feature type="transmembrane region" description="Helical" evidence="13">
    <location>
        <begin position="109"/>
        <end position="127"/>
    </location>
</feature>
<feature type="transmembrane region" description="Helical" evidence="13">
    <location>
        <begin position="406"/>
        <end position="424"/>
    </location>
</feature>
<dbReference type="FunFam" id="1.20.1070.10:FF:000034">
    <property type="entry name" value="G-protein coupled receptor 1"/>
    <property type="match status" value="2"/>
</dbReference>
<comment type="caution">
    <text evidence="15">The sequence shown here is derived from an EMBL/GenBank/DDBJ whole genome shotgun (WGS) entry which is preliminary data.</text>
</comment>
<dbReference type="InterPro" id="IPR017452">
    <property type="entry name" value="GPCR_Rhodpsn_7TM"/>
</dbReference>
<dbReference type="OrthoDB" id="9835842at2759"/>
<evidence type="ECO:0000256" key="9">
    <source>
        <dbReference type="ARBA" id="ARBA00023157"/>
    </source>
</evidence>
<gene>
    <name evidence="15" type="ORF">F7725_021249</name>
</gene>
<dbReference type="PANTHER" id="PTHR24225">
    <property type="entry name" value="CHEMOTACTIC RECEPTOR"/>
    <property type="match status" value="1"/>
</dbReference>
<dbReference type="InterPro" id="IPR002234">
    <property type="entry name" value="Anphylx_rcpt_C3a/C5a1-2"/>
</dbReference>
<dbReference type="GO" id="GO:0004878">
    <property type="term" value="F:complement component C5a receptor activity"/>
    <property type="evidence" value="ECO:0007669"/>
    <property type="project" value="TreeGrafter"/>
</dbReference>
<evidence type="ECO:0000256" key="10">
    <source>
        <dbReference type="ARBA" id="ARBA00023170"/>
    </source>
</evidence>
<dbReference type="GO" id="GO:0005886">
    <property type="term" value="C:plasma membrane"/>
    <property type="evidence" value="ECO:0007669"/>
    <property type="project" value="UniProtKB-SubCell"/>
</dbReference>
<keyword evidence="2" id="KW-1003">Cell membrane</keyword>
<comment type="similarity">
    <text evidence="12">Belongs to the chemokine-like receptor (CMKLR) family.</text>
</comment>
<keyword evidence="11" id="KW-0807">Transducer</keyword>
<feature type="transmembrane region" description="Helical" evidence="13">
    <location>
        <begin position="195"/>
        <end position="217"/>
    </location>
</feature>
<evidence type="ECO:0000256" key="13">
    <source>
        <dbReference type="SAM" id="Phobius"/>
    </source>
</evidence>
<keyword evidence="3" id="KW-0145">Chemotaxis</keyword>
<keyword evidence="5 13" id="KW-0812">Transmembrane</keyword>
<keyword evidence="16" id="KW-1185">Reference proteome</keyword>
<evidence type="ECO:0000313" key="15">
    <source>
        <dbReference type="EMBL" id="KAF3848221.1"/>
    </source>
</evidence>
<dbReference type="Pfam" id="PF00001">
    <property type="entry name" value="7tm_1"/>
    <property type="match status" value="2"/>
</dbReference>
<keyword evidence="6 13" id="KW-1133">Transmembrane helix</keyword>
<feature type="transmembrane region" description="Helical" evidence="13">
    <location>
        <begin position="148"/>
        <end position="169"/>
    </location>
</feature>
<dbReference type="Gene3D" id="1.20.1070.10">
    <property type="entry name" value="Rhodopsin 7-helix transmembrane proteins"/>
    <property type="match status" value="2"/>
</dbReference>
<keyword evidence="7" id="KW-0297">G-protein coupled receptor</keyword>
<feature type="transmembrane region" description="Helical" evidence="13">
    <location>
        <begin position="31"/>
        <end position="56"/>
    </location>
</feature>
<organism evidence="15 16">
    <name type="scientific">Dissostichus mawsoni</name>
    <name type="common">Antarctic cod</name>
    <dbReference type="NCBI Taxonomy" id="36200"/>
    <lineage>
        <taxon>Eukaryota</taxon>
        <taxon>Metazoa</taxon>
        <taxon>Chordata</taxon>
        <taxon>Craniata</taxon>
        <taxon>Vertebrata</taxon>
        <taxon>Euteleostomi</taxon>
        <taxon>Actinopterygii</taxon>
        <taxon>Neopterygii</taxon>
        <taxon>Teleostei</taxon>
        <taxon>Neoteleostei</taxon>
        <taxon>Acanthomorphata</taxon>
        <taxon>Eupercaria</taxon>
        <taxon>Perciformes</taxon>
        <taxon>Notothenioidei</taxon>
        <taxon>Nototheniidae</taxon>
        <taxon>Dissostichus</taxon>
    </lineage>
</organism>
<evidence type="ECO:0000256" key="11">
    <source>
        <dbReference type="ARBA" id="ARBA00023224"/>
    </source>
</evidence>
<dbReference type="InterPro" id="IPR000276">
    <property type="entry name" value="GPCR_Rhodpsn"/>
</dbReference>
<keyword evidence="8 13" id="KW-0472">Membrane</keyword>
<feature type="transmembrane region" description="Helical" evidence="13">
    <location>
        <begin position="492"/>
        <end position="514"/>
    </location>
</feature>
<dbReference type="GO" id="GO:0004930">
    <property type="term" value="F:G protein-coupled receptor activity"/>
    <property type="evidence" value="ECO:0007669"/>
    <property type="project" value="UniProtKB-KW"/>
</dbReference>
<dbReference type="PROSITE" id="PS50262">
    <property type="entry name" value="G_PROTEIN_RECEP_F1_2"/>
    <property type="match status" value="2"/>
</dbReference>
<evidence type="ECO:0000256" key="8">
    <source>
        <dbReference type="ARBA" id="ARBA00023136"/>
    </source>
</evidence>
<feature type="transmembrane region" description="Helical" evidence="13">
    <location>
        <begin position="535"/>
        <end position="559"/>
    </location>
</feature>
<reference evidence="15 16" key="1">
    <citation type="submission" date="2020-03" db="EMBL/GenBank/DDBJ databases">
        <title>Dissostichus mawsoni Genome sequencing and assembly.</title>
        <authorList>
            <person name="Park H."/>
        </authorList>
    </citation>
    <scope>NUCLEOTIDE SEQUENCE [LARGE SCALE GENOMIC DNA]</scope>
    <source>
        <strain evidence="15">DM0001</strain>
        <tissue evidence="15">Muscle</tissue>
    </source>
</reference>
<comment type="subcellular location">
    <subcellularLocation>
        <location evidence="1">Cell membrane</location>
        <topology evidence="1">Multi-pass membrane protein</topology>
    </subcellularLocation>
</comment>
<evidence type="ECO:0000256" key="6">
    <source>
        <dbReference type="ARBA" id="ARBA00022989"/>
    </source>
</evidence>
<evidence type="ECO:0000256" key="7">
    <source>
        <dbReference type="ARBA" id="ARBA00023040"/>
    </source>
</evidence>
<dbReference type="GO" id="GO:0006935">
    <property type="term" value="P:chemotaxis"/>
    <property type="evidence" value="ECO:0007669"/>
    <property type="project" value="UniProtKB-KW"/>
</dbReference>
<dbReference type="InterPro" id="IPR000826">
    <property type="entry name" value="Formyl_rcpt-rel"/>
</dbReference>
<keyword evidence="4" id="KW-0597">Phosphoprotein</keyword>
<dbReference type="EMBL" id="JAAKFY010000013">
    <property type="protein sequence ID" value="KAF3848221.1"/>
    <property type="molecule type" value="Genomic_DNA"/>
</dbReference>
<dbReference type="GO" id="GO:0007200">
    <property type="term" value="P:phospholipase C-activating G protein-coupled receptor signaling pathway"/>
    <property type="evidence" value="ECO:0007669"/>
    <property type="project" value="TreeGrafter"/>
</dbReference>
<dbReference type="AlphaFoldDB" id="A0A7J5YGY0"/>
<evidence type="ECO:0000256" key="2">
    <source>
        <dbReference type="ARBA" id="ARBA00022475"/>
    </source>
</evidence>
<evidence type="ECO:0000256" key="12">
    <source>
        <dbReference type="ARBA" id="ARBA00025736"/>
    </source>
</evidence>
<dbReference type="SUPFAM" id="SSF81321">
    <property type="entry name" value="Family A G protein-coupled receptor-like"/>
    <property type="match status" value="2"/>
</dbReference>
<feature type="transmembrane region" description="Helical" evidence="13">
    <location>
        <begin position="68"/>
        <end position="89"/>
    </location>
</feature>
<keyword evidence="9" id="KW-1015">Disulfide bond</keyword>
<evidence type="ECO:0000259" key="14">
    <source>
        <dbReference type="PROSITE" id="PS50262"/>
    </source>
</evidence>
<evidence type="ECO:0000256" key="1">
    <source>
        <dbReference type="ARBA" id="ARBA00004651"/>
    </source>
</evidence>
<feature type="transmembrane region" description="Helical" evidence="13">
    <location>
        <begin position="445"/>
        <end position="466"/>
    </location>
</feature>
<feature type="domain" description="G-protein coupled receptors family 1 profile" evidence="14">
    <location>
        <begin position="346"/>
        <end position="592"/>
    </location>
</feature>
<proteinExistence type="inferred from homology"/>
<dbReference type="GO" id="GO:0007204">
    <property type="term" value="P:positive regulation of cytosolic calcium ion concentration"/>
    <property type="evidence" value="ECO:0007669"/>
    <property type="project" value="TreeGrafter"/>
</dbReference>
<evidence type="ECO:0000256" key="5">
    <source>
        <dbReference type="ARBA" id="ARBA00022692"/>
    </source>
</evidence>
<dbReference type="Proteomes" id="UP000518266">
    <property type="component" value="Unassembled WGS sequence"/>
</dbReference>
<accession>A0A7J5YGY0</accession>
<protein>
    <recommendedName>
        <fullName evidence="14">G-protein coupled receptors family 1 profile domain-containing protein</fullName>
    </recommendedName>
</protein>